<dbReference type="OMA" id="QACWALR"/>
<feature type="domain" description="RING-type" evidence="11">
    <location>
        <begin position="6"/>
        <end position="44"/>
    </location>
</feature>
<keyword evidence="13" id="KW-1185">Reference proteome</keyword>
<dbReference type="PROSITE" id="PS50002">
    <property type="entry name" value="SH3"/>
    <property type="match status" value="1"/>
</dbReference>
<keyword evidence="4" id="KW-0832">Ubl conjugation</keyword>
<dbReference type="GO" id="GO:0004672">
    <property type="term" value="F:protein kinase activity"/>
    <property type="evidence" value="ECO:0007669"/>
    <property type="project" value="InterPro"/>
</dbReference>
<dbReference type="Pfam" id="PF23744">
    <property type="entry name" value="ARM_LRRK2"/>
    <property type="match status" value="2"/>
</dbReference>
<dbReference type="Gene3D" id="1.25.10.10">
    <property type="entry name" value="Leucine-rich Repeat Variant"/>
    <property type="match status" value="2"/>
</dbReference>
<feature type="region of interest" description="Disordered" evidence="8">
    <location>
        <begin position="426"/>
        <end position="477"/>
    </location>
</feature>
<dbReference type="SMART" id="SM00220">
    <property type="entry name" value="S_TKc"/>
    <property type="match status" value="1"/>
</dbReference>
<evidence type="ECO:0000256" key="5">
    <source>
        <dbReference type="PROSITE-ProRule" id="PRU00175"/>
    </source>
</evidence>
<dbReference type="InterPro" id="IPR001452">
    <property type="entry name" value="SH3_domain"/>
</dbReference>
<feature type="compositionally biased region" description="Low complexity" evidence="8">
    <location>
        <begin position="463"/>
        <end position="477"/>
    </location>
</feature>
<evidence type="ECO:0000256" key="3">
    <source>
        <dbReference type="ARBA" id="ARBA00022737"/>
    </source>
</evidence>
<dbReference type="PROSITE" id="PS50089">
    <property type="entry name" value="ZF_RING_2"/>
    <property type="match status" value="1"/>
</dbReference>
<evidence type="ECO:0000256" key="1">
    <source>
        <dbReference type="ARBA" id="ARBA00008649"/>
    </source>
</evidence>
<dbReference type="GO" id="GO:0008270">
    <property type="term" value="F:zinc ion binding"/>
    <property type="evidence" value="ECO:0007669"/>
    <property type="project" value="UniProtKB-KW"/>
</dbReference>
<evidence type="ECO:0000256" key="8">
    <source>
        <dbReference type="SAM" id="MobiDB-lite"/>
    </source>
</evidence>
<feature type="repeat" description="ARM" evidence="7">
    <location>
        <begin position="643"/>
        <end position="687"/>
    </location>
</feature>
<dbReference type="Pfam" id="PF00018">
    <property type="entry name" value="SH3_1"/>
    <property type="match status" value="1"/>
</dbReference>
<accession>A0A9Q0R773</accession>
<dbReference type="InterPro" id="IPR056597">
    <property type="entry name" value="ARM_LRRK2"/>
</dbReference>
<evidence type="ECO:0000256" key="6">
    <source>
        <dbReference type="PROSITE-ProRule" id="PRU00192"/>
    </source>
</evidence>
<keyword evidence="5" id="KW-0863">Zinc-finger</keyword>
<keyword evidence="2 6" id="KW-0728">SH3 domain</keyword>
<evidence type="ECO:0000259" key="10">
    <source>
        <dbReference type="PROSITE" id="PS50011"/>
    </source>
</evidence>
<dbReference type="SMART" id="SM00326">
    <property type="entry name" value="SH3"/>
    <property type="match status" value="1"/>
</dbReference>
<feature type="compositionally biased region" description="Polar residues" evidence="8">
    <location>
        <begin position="442"/>
        <end position="455"/>
    </location>
</feature>
<dbReference type="InterPro" id="IPR011989">
    <property type="entry name" value="ARM-like"/>
</dbReference>
<dbReference type="SUPFAM" id="SSF56112">
    <property type="entry name" value="Protein kinase-like (PK-like)"/>
    <property type="match status" value="1"/>
</dbReference>
<comment type="caution">
    <text evidence="12">The sequence shown here is derived from an EMBL/GenBank/DDBJ whole genome shotgun (WGS) entry which is preliminary data.</text>
</comment>
<evidence type="ECO:0000259" key="11">
    <source>
        <dbReference type="PROSITE" id="PS50089"/>
    </source>
</evidence>
<comment type="similarity">
    <text evidence="1">Belongs to the SH3RF family.</text>
</comment>
<dbReference type="SMART" id="SM00185">
    <property type="entry name" value="ARM"/>
    <property type="match status" value="7"/>
</dbReference>
<dbReference type="PANTHER" id="PTHR22895:SF0">
    <property type="entry name" value="ARMADILLO REPEAT-CONTAINING PROTEIN 6"/>
    <property type="match status" value="1"/>
</dbReference>
<dbReference type="InterPro" id="IPR013083">
    <property type="entry name" value="Znf_RING/FYVE/PHD"/>
</dbReference>
<dbReference type="Gene3D" id="2.30.30.40">
    <property type="entry name" value="SH3 Domains"/>
    <property type="match status" value="1"/>
</dbReference>
<dbReference type="OrthoDB" id="19092at2759"/>
<evidence type="ECO:0000256" key="4">
    <source>
        <dbReference type="ARBA" id="ARBA00022843"/>
    </source>
</evidence>
<dbReference type="Pfam" id="PF00069">
    <property type="entry name" value="Pkinase"/>
    <property type="match status" value="1"/>
</dbReference>
<keyword evidence="5" id="KW-0862">Zinc</keyword>
<sequence length="847" mass="96998">MDPSICPKCFQNYSQERKPMIICQEGHSICEDCVKKINSCPFCRSSFDDFKPILNRTLLQLVEVFKLQSKEQKVPFIPLSELEVEPKPFAIGGSAQIYKGKFKGKDVVIKRMMAMNDEKSNHEFENELKLAMKLEHHSIIKMYGKTEMDKMMGIVIEFANQGDLSSKIQSLTFEEQIDYSLEIIEGIRVLHSNSIIHRDLKPQNILIIDNHPKIADFGISKVREHTLKVTSVTISFGYSAPELFQKENIYDTSCDIFSLSMILYSIFSKKEPFENLNPVMITVKVIQGERPEFPNDFPKELAKVIDKGWSTNPKERSSLNEFTQCLERIKPQKPILPISPNNFTPSKPSNNRTNLSPPIAKFVKKTFGIAQYDFEASNPSELSFSFGDEVEILAQHQDGWGDAKLKGKAGLVPLNYLDIIEKTVKMTPPSTPKSRIPRNQIDKSNQFSKPKSPISNLRKRETNQNQFRNSNQNQNQKNKIKEIKPQLEMNVSEKGQQTLEDFINQISNLNEKSIEETIKYMKQCPNNQKIQENGCFILQKFANKNEDNRNKLRNLKGIKCVIKAMNNFQNNQDIQLKGCEALWDIAVRNDENKIEIRNLKGIEPIIKAMNNFPNNQNIQYYGCSALENIAVNNENQIEIRNLKGIEPIIKAMNNFPNNQDIQYKGCGALQNIGVNNENKIEIRNLKGIEPIIKSMNNFPNNQNIQYYGCGALQNIGVNNENKIEIRNLKGIEPIIKSMNNFPNNQNIQYYGCGALWSIAVNNENKIEIRNLKGIEPIIKSMNNFPNNQNIQYYGCGALWSIAVNNENQIEIRNLKGIESIKKAMNNFPNNQKIQEKGKWALGRLQKN</sequence>
<gene>
    <name evidence="12" type="ORF">M0811_11943</name>
</gene>
<dbReference type="PROSITE" id="PS00108">
    <property type="entry name" value="PROTEIN_KINASE_ST"/>
    <property type="match status" value="1"/>
</dbReference>
<feature type="domain" description="Protein kinase" evidence="10">
    <location>
        <begin position="83"/>
        <end position="336"/>
    </location>
</feature>
<dbReference type="InterPro" id="IPR036028">
    <property type="entry name" value="SH3-like_dom_sf"/>
</dbReference>
<dbReference type="InterPro" id="IPR000719">
    <property type="entry name" value="Prot_kinase_dom"/>
</dbReference>
<dbReference type="InterPro" id="IPR008271">
    <property type="entry name" value="Ser/Thr_kinase_AS"/>
</dbReference>
<protein>
    <recommendedName>
        <fullName evidence="14">RING-type E3 ubiquitin transferase</fullName>
    </recommendedName>
</protein>
<evidence type="ECO:0000259" key="9">
    <source>
        <dbReference type="PROSITE" id="PS50002"/>
    </source>
</evidence>
<dbReference type="PROSITE" id="PS50176">
    <property type="entry name" value="ARM_REPEAT"/>
    <property type="match status" value="5"/>
</dbReference>
<dbReference type="Gene3D" id="3.30.200.20">
    <property type="entry name" value="Phosphorylase Kinase, domain 1"/>
    <property type="match status" value="1"/>
</dbReference>
<dbReference type="SUPFAM" id="SSF50044">
    <property type="entry name" value="SH3-domain"/>
    <property type="match status" value="1"/>
</dbReference>
<feature type="domain" description="SH3" evidence="9">
    <location>
        <begin position="363"/>
        <end position="422"/>
    </location>
</feature>
<evidence type="ECO:0000256" key="7">
    <source>
        <dbReference type="PROSITE-ProRule" id="PRU00259"/>
    </source>
</evidence>
<proteinExistence type="inferred from homology"/>
<dbReference type="Gene3D" id="3.30.40.10">
    <property type="entry name" value="Zinc/RING finger domain, C3HC4 (zinc finger)"/>
    <property type="match status" value="1"/>
</dbReference>
<name>A0A9Q0R773_ANAIG</name>
<dbReference type="InterPro" id="IPR001841">
    <property type="entry name" value="Znf_RING"/>
</dbReference>
<dbReference type="Gene3D" id="1.10.510.10">
    <property type="entry name" value="Transferase(Phosphotransferase) domain 1"/>
    <property type="match status" value="1"/>
</dbReference>
<reference evidence="12" key="1">
    <citation type="submission" date="2022-10" db="EMBL/GenBank/DDBJ databases">
        <title>Novel sulphate-reducing endosymbionts in the free-living metamonad Anaeramoeba.</title>
        <authorList>
            <person name="Jerlstrom-Hultqvist J."/>
            <person name="Cepicka I."/>
            <person name="Gallot-Lavallee L."/>
            <person name="Salas-Leiva D."/>
            <person name="Curtis B.A."/>
            <person name="Zahonova K."/>
            <person name="Pipaliya S."/>
            <person name="Dacks J."/>
            <person name="Roger A.J."/>
        </authorList>
    </citation>
    <scope>NUCLEOTIDE SEQUENCE</scope>
    <source>
        <strain evidence="12">BMAN</strain>
    </source>
</reference>
<evidence type="ECO:0000256" key="2">
    <source>
        <dbReference type="ARBA" id="ARBA00022443"/>
    </source>
</evidence>
<dbReference type="SUPFAM" id="SSF57850">
    <property type="entry name" value="RING/U-box"/>
    <property type="match status" value="1"/>
</dbReference>
<feature type="repeat" description="ARM" evidence="7">
    <location>
        <begin position="772"/>
        <end position="816"/>
    </location>
</feature>
<keyword evidence="5" id="KW-0479">Metal-binding</keyword>
<dbReference type="InterPro" id="IPR011009">
    <property type="entry name" value="Kinase-like_dom_sf"/>
</dbReference>
<feature type="repeat" description="ARM" evidence="7">
    <location>
        <begin position="686"/>
        <end position="730"/>
    </location>
</feature>
<organism evidence="12 13">
    <name type="scientific">Anaeramoeba ignava</name>
    <name type="common">Anaerobic marine amoeba</name>
    <dbReference type="NCBI Taxonomy" id="1746090"/>
    <lineage>
        <taxon>Eukaryota</taxon>
        <taxon>Metamonada</taxon>
        <taxon>Anaeramoebidae</taxon>
        <taxon>Anaeramoeba</taxon>
    </lineage>
</organism>
<feature type="repeat" description="ARM" evidence="7">
    <location>
        <begin position="600"/>
        <end position="644"/>
    </location>
</feature>
<dbReference type="GO" id="GO:0005524">
    <property type="term" value="F:ATP binding"/>
    <property type="evidence" value="ECO:0007669"/>
    <property type="project" value="InterPro"/>
</dbReference>
<dbReference type="SUPFAM" id="SSF48371">
    <property type="entry name" value="ARM repeat"/>
    <property type="match status" value="1"/>
</dbReference>
<keyword evidence="3" id="KW-0677">Repeat</keyword>
<dbReference type="InterPro" id="IPR000225">
    <property type="entry name" value="Armadillo"/>
</dbReference>
<dbReference type="PANTHER" id="PTHR22895">
    <property type="entry name" value="ARMADILLO REPEAT-CONTAINING PROTEIN 6"/>
    <property type="match status" value="1"/>
</dbReference>
<feature type="repeat" description="ARM" evidence="7">
    <location>
        <begin position="729"/>
        <end position="773"/>
    </location>
</feature>
<evidence type="ECO:0008006" key="14">
    <source>
        <dbReference type="Google" id="ProtNLM"/>
    </source>
</evidence>
<dbReference type="InterPro" id="IPR016024">
    <property type="entry name" value="ARM-type_fold"/>
</dbReference>
<dbReference type="PROSITE" id="PS50011">
    <property type="entry name" value="PROTEIN_KINASE_DOM"/>
    <property type="match status" value="1"/>
</dbReference>
<evidence type="ECO:0000313" key="12">
    <source>
        <dbReference type="EMBL" id="KAJ5069043.1"/>
    </source>
</evidence>
<dbReference type="Proteomes" id="UP001149090">
    <property type="component" value="Unassembled WGS sequence"/>
</dbReference>
<dbReference type="AlphaFoldDB" id="A0A9Q0R773"/>
<evidence type="ECO:0000313" key="13">
    <source>
        <dbReference type="Proteomes" id="UP001149090"/>
    </source>
</evidence>
<dbReference type="EMBL" id="JAPDFW010000109">
    <property type="protein sequence ID" value="KAJ5069043.1"/>
    <property type="molecule type" value="Genomic_DNA"/>
</dbReference>